<dbReference type="AlphaFoldDB" id="A0A8H4U203"/>
<gene>
    <name evidence="2" type="ORF">FSARC_4182</name>
</gene>
<reference evidence="2" key="1">
    <citation type="journal article" date="2020" name="BMC Genomics">
        <title>Correction to: Identification and distribution of gene clusters required for synthesis of sphingolipid metabolism inhibitors in diverse species of the filamentous fungus Fusarium.</title>
        <authorList>
            <person name="Kim H.S."/>
            <person name="Lohmar J.M."/>
            <person name="Busman M."/>
            <person name="Brown D.W."/>
            <person name="Naumann T.A."/>
            <person name="Divon H.H."/>
            <person name="Lysoe E."/>
            <person name="Uhlig S."/>
            <person name="Proctor R.H."/>
        </authorList>
    </citation>
    <scope>NUCLEOTIDE SEQUENCE</scope>
    <source>
        <strain evidence="2">NRRL 20472</strain>
    </source>
</reference>
<organism evidence="2 3">
    <name type="scientific">Fusarium sarcochroum</name>
    <dbReference type="NCBI Taxonomy" id="1208366"/>
    <lineage>
        <taxon>Eukaryota</taxon>
        <taxon>Fungi</taxon>
        <taxon>Dikarya</taxon>
        <taxon>Ascomycota</taxon>
        <taxon>Pezizomycotina</taxon>
        <taxon>Sordariomycetes</taxon>
        <taxon>Hypocreomycetidae</taxon>
        <taxon>Hypocreales</taxon>
        <taxon>Nectriaceae</taxon>
        <taxon>Fusarium</taxon>
        <taxon>Fusarium lateritium species complex</taxon>
    </lineage>
</organism>
<evidence type="ECO:0000313" key="3">
    <source>
        <dbReference type="Proteomes" id="UP000622797"/>
    </source>
</evidence>
<sequence length="319" mass="35625">MAARPQTLLTFRLPSTNRLISWAEFGSQNGRPLIFLHGTPSSRLECAEFHQELHDRNIRLIAPDRPGFGRSEFLPGGTIGGYYHDIQALAKHLSLAEYTVMGGSGGGPYALACARHIRREDGLQAVSVFAGMAPYECGLLDVNWNTAIGFYLINWMPSLLRFLLRFSLPIAKGNLTGPKEQWTLDPSVQEEAKKKLAAYIKGLKGRDKEVMSKPGALDHLAATVAESNIQGLDGYMHEAKLFAQPWDFKLEDITFNSEGKRPILLVYGTDDVNTTIHMGRWIAERVAGSQLQEVKGETHFTLGDRFVDYCDEFLRMHEA</sequence>
<dbReference type="InterPro" id="IPR050266">
    <property type="entry name" value="AB_hydrolase_sf"/>
</dbReference>
<dbReference type="Proteomes" id="UP000622797">
    <property type="component" value="Unassembled WGS sequence"/>
</dbReference>
<accession>A0A8H4U203</accession>
<dbReference type="OrthoDB" id="294702at2759"/>
<dbReference type="PRINTS" id="PR00111">
    <property type="entry name" value="ABHYDROLASE"/>
</dbReference>
<evidence type="ECO:0000313" key="2">
    <source>
        <dbReference type="EMBL" id="KAF4968385.1"/>
    </source>
</evidence>
<dbReference type="Pfam" id="PF12697">
    <property type="entry name" value="Abhydrolase_6"/>
    <property type="match status" value="1"/>
</dbReference>
<dbReference type="InterPro" id="IPR000073">
    <property type="entry name" value="AB_hydrolase_1"/>
</dbReference>
<dbReference type="PANTHER" id="PTHR43798">
    <property type="entry name" value="MONOACYLGLYCEROL LIPASE"/>
    <property type="match status" value="1"/>
</dbReference>
<name>A0A8H4U203_9HYPO</name>
<reference evidence="2" key="2">
    <citation type="submission" date="2020-05" db="EMBL/GenBank/DDBJ databases">
        <authorList>
            <person name="Kim H.-S."/>
            <person name="Proctor R.H."/>
            <person name="Brown D.W."/>
        </authorList>
    </citation>
    <scope>NUCLEOTIDE SEQUENCE</scope>
    <source>
        <strain evidence="2">NRRL 20472</strain>
    </source>
</reference>
<dbReference type="Gene3D" id="3.40.50.1820">
    <property type="entry name" value="alpha/beta hydrolase"/>
    <property type="match status" value="1"/>
</dbReference>
<feature type="domain" description="AB hydrolase-1" evidence="1">
    <location>
        <begin position="33"/>
        <end position="303"/>
    </location>
</feature>
<dbReference type="EMBL" id="JABEXW010000200">
    <property type="protein sequence ID" value="KAF4968385.1"/>
    <property type="molecule type" value="Genomic_DNA"/>
</dbReference>
<dbReference type="GO" id="GO:0016020">
    <property type="term" value="C:membrane"/>
    <property type="evidence" value="ECO:0007669"/>
    <property type="project" value="TreeGrafter"/>
</dbReference>
<proteinExistence type="predicted"/>
<comment type="caution">
    <text evidence="2">The sequence shown here is derived from an EMBL/GenBank/DDBJ whole genome shotgun (WGS) entry which is preliminary data.</text>
</comment>
<dbReference type="InterPro" id="IPR029058">
    <property type="entry name" value="AB_hydrolase_fold"/>
</dbReference>
<evidence type="ECO:0000259" key="1">
    <source>
        <dbReference type="Pfam" id="PF12697"/>
    </source>
</evidence>
<protein>
    <recommendedName>
        <fullName evidence="1">AB hydrolase-1 domain-containing protein</fullName>
    </recommendedName>
</protein>
<keyword evidence="3" id="KW-1185">Reference proteome</keyword>
<dbReference type="PANTHER" id="PTHR43798:SF33">
    <property type="entry name" value="HYDROLASE, PUTATIVE (AFU_ORTHOLOGUE AFUA_2G14860)-RELATED"/>
    <property type="match status" value="1"/>
</dbReference>
<dbReference type="SUPFAM" id="SSF53474">
    <property type="entry name" value="alpha/beta-Hydrolases"/>
    <property type="match status" value="1"/>
</dbReference>